<dbReference type="AlphaFoldDB" id="A0A383UHZ6"/>
<dbReference type="InterPro" id="IPR038966">
    <property type="entry name" value="TMA17"/>
</dbReference>
<dbReference type="GO" id="GO:0030674">
    <property type="term" value="F:protein-macromolecule adaptor activity"/>
    <property type="evidence" value="ECO:0007669"/>
    <property type="project" value="TreeGrafter"/>
</dbReference>
<accession>A0A383UHZ6</accession>
<sequence length="195" mass="21844">MSKGASPISGARFSEAIKDLPLSTLQIKTAELRNSVAHLDYSNEQLKPFADGSEKSLNGKPDQDCIDAISENEVVISRMQERILLLKSEVEKRGHDWQEFQKSENLKLDQEETLNDTSTKFAGPKGNLSEAWLDGTFTTGIIMNGKIEVPQTFDENNLMQTCGKEHTKNNSTLPEHAEQQSKVEEKTEEEDGIYL</sequence>
<dbReference type="PANTHER" id="PTHR40422">
    <property type="entry name" value="TRANSLATION MACHINERY-ASSOCIATED PROTEIN 17"/>
    <property type="match status" value="1"/>
</dbReference>
<protein>
    <submittedName>
        <fullName evidence="2">Uncharacterized protein</fullName>
    </submittedName>
</protein>
<evidence type="ECO:0000313" key="3">
    <source>
        <dbReference type="Proteomes" id="UP000275772"/>
    </source>
</evidence>
<name>A0A383UHZ6_BLUHO</name>
<feature type="compositionally biased region" description="Acidic residues" evidence="1">
    <location>
        <begin position="186"/>
        <end position="195"/>
    </location>
</feature>
<feature type="region of interest" description="Disordered" evidence="1">
    <location>
        <begin position="161"/>
        <end position="195"/>
    </location>
</feature>
<feature type="compositionally biased region" description="Basic and acidic residues" evidence="1">
    <location>
        <begin position="175"/>
        <end position="185"/>
    </location>
</feature>
<organism evidence="2 3">
    <name type="scientific">Blumeria hordei</name>
    <name type="common">Barley powdery mildew</name>
    <name type="synonym">Blumeria graminis f. sp. hordei</name>
    <dbReference type="NCBI Taxonomy" id="2867405"/>
    <lineage>
        <taxon>Eukaryota</taxon>
        <taxon>Fungi</taxon>
        <taxon>Dikarya</taxon>
        <taxon>Ascomycota</taxon>
        <taxon>Pezizomycotina</taxon>
        <taxon>Leotiomycetes</taxon>
        <taxon>Erysiphales</taxon>
        <taxon>Erysiphaceae</taxon>
        <taxon>Blumeria</taxon>
    </lineage>
</organism>
<dbReference type="VEuPathDB" id="FungiDB:BLGHR1_10135"/>
<dbReference type="EMBL" id="UNSH01000001">
    <property type="protein sequence ID" value="SZE99384.1"/>
    <property type="molecule type" value="Genomic_DNA"/>
</dbReference>
<dbReference type="GO" id="GO:0070682">
    <property type="term" value="P:proteasome regulatory particle assembly"/>
    <property type="evidence" value="ECO:0007669"/>
    <property type="project" value="InterPro"/>
</dbReference>
<proteinExistence type="predicted"/>
<dbReference type="Proteomes" id="UP000275772">
    <property type="component" value="Unassembled WGS sequence"/>
</dbReference>
<evidence type="ECO:0000313" key="2">
    <source>
        <dbReference type="EMBL" id="SZE99384.1"/>
    </source>
</evidence>
<reference evidence="2 3" key="1">
    <citation type="submission" date="2017-11" db="EMBL/GenBank/DDBJ databases">
        <authorList>
            <person name="Kracher B."/>
        </authorList>
    </citation>
    <scope>NUCLEOTIDE SEQUENCE [LARGE SCALE GENOMIC DNA]</scope>
    <source>
        <strain evidence="2 3">RACE1</strain>
    </source>
</reference>
<evidence type="ECO:0000256" key="1">
    <source>
        <dbReference type="SAM" id="MobiDB-lite"/>
    </source>
</evidence>
<dbReference type="PANTHER" id="PTHR40422:SF1">
    <property type="entry name" value="TRANSLATION MACHINERY-ASSOCIATED PROTEIN 17"/>
    <property type="match status" value="1"/>
</dbReference>
<gene>
    <name evidence="2" type="ORF">BLGHR1_10135</name>
</gene>